<dbReference type="Proteomes" id="UP000887564">
    <property type="component" value="Unplaced"/>
</dbReference>
<proteinExistence type="predicted"/>
<dbReference type="AlphaFoldDB" id="A0A914RT79"/>
<name>A0A914RT79_PAREQ</name>
<protein>
    <submittedName>
        <fullName evidence="2">Uncharacterized protein</fullName>
    </submittedName>
</protein>
<dbReference type="WBParaSite" id="PEQ_0000804801-mRNA-1">
    <property type="protein sequence ID" value="PEQ_0000804801-mRNA-1"/>
    <property type="gene ID" value="PEQ_0000804801"/>
</dbReference>
<evidence type="ECO:0000313" key="1">
    <source>
        <dbReference type="Proteomes" id="UP000887564"/>
    </source>
</evidence>
<reference evidence="2" key="1">
    <citation type="submission" date="2022-11" db="UniProtKB">
        <authorList>
            <consortium name="WormBaseParasite"/>
        </authorList>
    </citation>
    <scope>IDENTIFICATION</scope>
</reference>
<evidence type="ECO:0000313" key="2">
    <source>
        <dbReference type="WBParaSite" id="PEQ_0000804801-mRNA-1"/>
    </source>
</evidence>
<accession>A0A914RT79</accession>
<sequence>MVRIFPRVEYKPTAVFRWLRDTAEEESGVFCG</sequence>
<organism evidence="1 2">
    <name type="scientific">Parascaris equorum</name>
    <name type="common">Equine roundworm</name>
    <dbReference type="NCBI Taxonomy" id="6256"/>
    <lineage>
        <taxon>Eukaryota</taxon>
        <taxon>Metazoa</taxon>
        <taxon>Ecdysozoa</taxon>
        <taxon>Nematoda</taxon>
        <taxon>Chromadorea</taxon>
        <taxon>Rhabditida</taxon>
        <taxon>Spirurina</taxon>
        <taxon>Ascaridomorpha</taxon>
        <taxon>Ascaridoidea</taxon>
        <taxon>Ascarididae</taxon>
        <taxon>Parascaris</taxon>
    </lineage>
</organism>
<keyword evidence="1" id="KW-1185">Reference proteome</keyword>